<evidence type="ECO:0000256" key="5">
    <source>
        <dbReference type="ARBA" id="ARBA00023136"/>
    </source>
</evidence>
<feature type="transmembrane region" description="Helical" evidence="6">
    <location>
        <begin position="51"/>
        <end position="76"/>
    </location>
</feature>
<evidence type="ECO:0000256" key="1">
    <source>
        <dbReference type="ARBA" id="ARBA00004141"/>
    </source>
</evidence>
<protein>
    <submittedName>
        <fullName evidence="7">Na+-driven multidrug efflux pump</fullName>
    </submittedName>
</protein>
<feature type="transmembrane region" description="Helical" evidence="6">
    <location>
        <begin position="192"/>
        <end position="213"/>
    </location>
</feature>
<feature type="transmembrane region" description="Helical" evidence="6">
    <location>
        <begin position="130"/>
        <end position="147"/>
    </location>
</feature>
<evidence type="ECO:0000256" key="2">
    <source>
        <dbReference type="ARBA" id="ARBA00022448"/>
    </source>
</evidence>
<evidence type="ECO:0000313" key="8">
    <source>
        <dbReference type="Proteomes" id="UP000184171"/>
    </source>
</evidence>
<dbReference type="Pfam" id="PF01554">
    <property type="entry name" value="MatE"/>
    <property type="match status" value="1"/>
</dbReference>
<dbReference type="InterPro" id="IPR002528">
    <property type="entry name" value="MATE_fam"/>
</dbReference>
<feature type="transmembrane region" description="Helical" evidence="6">
    <location>
        <begin position="234"/>
        <end position="254"/>
    </location>
</feature>
<dbReference type="InterPro" id="IPR009887">
    <property type="entry name" value="ANKH"/>
</dbReference>
<keyword evidence="5 6" id="KW-0472">Membrane</keyword>
<gene>
    <name evidence="7" type="ORF">SAMN02745165_01997</name>
</gene>
<dbReference type="GO" id="GO:0005315">
    <property type="term" value="F:phosphate transmembrane transporter activity"/>
    <property type="evidence" value="ECO:0007669"/>
    <property type="project" value="InterPro"/>
</dbReference>
<evidence type="ECO:0000256" key="3">
    <source>
        <dbReference type="ARBA" id="ARBA00022692"/>
    </source>
</evidence>
<dbReference type="GO" id="GO:0005886">
    <property type="term" value="C:plasma membrane"/>
    <property type="evidence" value="ECO:0007669"/>
    <property type="project" value="TreeGrafter"/>
</dbReference>
<comment type="subcellular location">
    <subcellularLocation>
        <location evidence="1">Membrane</location>
        <topology evidence="1">Multi-pass membrane protein</topology>
    </subcellularLocation>
</comment>
<reference evidence="7 8" key="1">
    <citation type="submission" date="2016-11" db="EMBL/GenBank/DDBJ databases">
        <authorList>
            <person name="Jaros S."/>
            <person name="Januszkiewicz K."/>
            <person name="Wedrychowicz H."/>
        </authorList>
    </citation>
    <scope>NUCLEOTIDE SEQUENCE [LARGE SCALE GENOMIC DNA]</scope>
    <source>
        <strain evidence="7 8">DSM 5091</strain>
    </source>
</reference>
<dbReference type="EMBL" id="FQZT01000006">
    <property type="protein sequence ID" value="SHJ29036.1"/>
    <property type="molecule type" value="Genomic_DNA"/>
</dbReference>
<name>A0A1M6I3N0_MALRU</name>
<dbReference type="PANTHER" id="PTHR28384">
    <property type="entry name" value="PROGRESSIVE ANKYLOSIS PROTEIN HOMOLOG"/>
    <property type="match status" value="1"/>
</dbReference>
<feature type="transmembrane region" description="Helical" evidence="6">
    <location>
        <begin position="274"/>
        <end position="297"/>
    </location>
</feature>
<dbReference type="STRING" id="1122189.SAMN02745165_01997"/>
<keyword evidence="3 6" id="KW-0812">Transmembrane</keyword>
<keyword evidence="2" id="KW-0813">Transport</keyword>
<feature type="transmembrane region" description="Helical" evidence="6">
    <location>
        <begin position="409"/>
        <end position="426"/>
    </location>
</feature>
<dbReference type="GO" id="GO:0030504">
    <property type="term" value="F:inorganic diphosphate transmembrane transporter activity"/>
    <property type="evidence" value="ECO:0007669"/>
    <property type="project" value="TreeGrafter"/>
</dbReference>
<dbReference type="AlphaFoldDB" id="A0A1M6I3N0"/>
<keyword evidence="8" id="KW-1185">Reference proteome</keyword>
<keyword evidence="4 6" id="KW-1133">Transmembrane helix</keyword>
<sequence>MKAENKELTYFKIFLFWLPLAATWLMMAVEGPFLAAVIARMAEEKLNLAAYGVAYAFGLVAESPVIMLMSASTALCQDALSYRRLRNFTLWLCLAVTLLLGLFLLPPVFSFFAEKLLGLSQDIAAHTHRALVWLLPWAPAIGLRRFYQGILISAHKTRRVALATIFRLGGMAGTALLLFYYSDFNGAEVGTLSLSIGVTAEAIFTRYLASAAIDETLQKKPAAEGKQMSYRQIWDYYLPLALTPFIGLSIHPLVTFFLGKSRDALDSLAVMPVIYGLTFVFRALGLSYQEVVIALIGEDKANYRKARNFAVCLGLSTSCALSLIAFTPLAELWFRDLSGLSQHLSDFATPALQIMAIFPAFTVLVCWQRAILIDGRITRPVSIATAVEASGIFSLLTLSMLYFPIPGAVAASIAYAVGRLLAVLLLQKPVNRQVKVNFVQD</sequence>
<feature type="transmembrane region" description="Helical" evidence="6">
    <location>
        <begin position="159"/>
        <end position="180"/>
    </location>
</feature>
<dbReference type="PANTHER" id="PTHR28384:SF1">
    <property type="entry name" value="PROGRESSIVE ANKYLOSIS PROTEIN HOMOLOG"/>
    <property type="match status" value="1"/>
</dbReference>
<dbReference type="GO" id="GO:0035435">
    <property type="term" value="P:phosphate ion transmembrane transport"/>
    <property type="evidence" value="ECO:0007669"/>
    <property type="project" value="InterPro"/>
</dbReference>
<feature type="transmembrane region" description="Helical" evidence="6">
    <location>
        <begin position="88"/>
        <end position="110"/>
    </location>
</feature>
<evidence type="ECO:0000256" key="4">
    <source>
        <dbReference type="ARBA" id="ARBA00022989"/>
    </source>
</evidence>
<evidence type="ECO:0000313" key="7">
    <source>
        <dbReference type="EMBL" id="SHJ29036.1"/>
    </source>
</evidence>
<proteinExistence type="predicted"/>
<feature type="transmembrane region" description="Helical" evidence="6">
    <location>
        <begin position="350"/>
        <end position="371"/>
    </location>
</feature>
<accession>A0A1M6I3N0</accession>
<feature type="transmembrane region" description="Helical" evidence="6">
    <location>
        <begin position="309"/>
        <end position="330"/>
    </location>
</feature>
<dbReference type="Proteomes" id="UP000184171">
    <property type="component" value="Unassembled WGS sequence"/>
</dbReference>
<evidence type="ECO:0000256" key="6">
    <source>
        <dbReference type="SAM" id="Phobius"/>
    </source>
</evidence>
<organism evidence="7 8">
    <name type="scientific">Malonomonas rubra DSM 5091</name>
    <dbReference type="NCBI Taxonomy" id="1122189"/>
    <lineage>
        <taxon>Bacteria</taxon>
        <taxon>Pseudomonadati</taxon>
        <taxon>Thermodesulfobacteriota</taxon>
        <taxon>Desulfuromonadia</taxon>
        <taxon>Desulfuromonadales</taxon>
        <taxon>Geopsychrobacteraceae</taxon>
        <taxon>Malonomonas</taxon>
    </lineage>
</organism>
<feature type="transmembrane region" description="Helical" evidence="6">
    <location>
        <begin position="383"/>
        <end position="403"/>
    </location>
</feature>
<dbReference type="RefSeq" id="WP_072908430.1">
    <property type="nucleotide sequence ID" value="NZ_FQZT01000006.1"/>
</dbReference>